<dbReference type="SUPFAM" id="SSF53756">
    <property type="entry name" value="UDP-Glycosyltransferase/glycogen phosphorylase"/>
    <property type="match status" value="1"/>
</dbReference>
<evidence type="ECO:0000313" key="5">
    <source>
        <dbReference type="Proteomes" id="UP001470288"/>
    </source>
</evidence>
<keyword evidence="5" id="KW-1185">Reference proteome</keyword>
<dbReference type="Pfam" id="PF13439">
    <property type="entry name" value="Glyco_transf_4"/>
    <property type="match status" value="1"/>
</dbReference>
<gene>
    <name evidence="4" type="ORF">WMO62_08180</name>
</gene>
<evidence type="ECO:0000259" key="3">
    <source>
        <dbReference type="Pfam" id="PF13439"/>
    </source>
</evidence>
<dbReference type="Proteomes" id="UP001470288">
    <property type="component" value="Unassembled WGS sequence"/>
</dbReference>
<dbReference type="CDD" id="cd03801">
    <property type="entry name" value="GT4_PimA-like"/>
    <property type="match status" value="1"/>
</dbReference>
<evidence type="ECO:0000259" key="2">
    <source>
        <dbReference type="Pfam" id="PF00534"/>
    </source>
</evidence>
<protein>
    <submittedName>
        <fullName evidence="4">Glycosyltransferase family 4 protein</fullName>
        <ecNumber evidence="4">2.4.-.-</ecNumber>
    </submittedName>
</protein>
<dbReference type="GO" id="GO:0016757">
    <property type="term" value="F:glycosyltransferase activity"/>
    <property type="evidence" value="ECO:0007669"/>
    <property type="project" value="UniProtKB-KW"/>
</dbReference>
<dbReference type="EMBL" id="JBBMFC010000012">
    <property type="protein sequence ID" value="MEQ2578815.1"/>
    <property type="molecule type" value="Genomic_DNA"/>
</dbReference>
<keyword evidence="1 4" id="KW-0808">Transferase</keyword>
<feature type="domain" description="Glycosyltransferase subfamily 4-like N-terminal" evidence="3">
    <location>
        <begin position="21"/>
        <end position="186"/>
    </location>
</feature>
<dbReference type="PANTHER" id="PTHR46401:SF2">
    <property type="entry name" value="GLYCOSYLTRANSFERASE WBBK-RELATED"/>
    <property type="match status" value="1"/>
</dbReference>
<dbReference type="Gene3D" id="3.40.50.2000">
    <property type="entry name" value="Glycogen Phosphorylase B"/>
    <property type="match status" value="2"/>
</dbReference>
<dbReference type="InterPro" id="IPR001296">
    <property type="entry name" value="Glyco_trans_1"/>
</dbReference>
<dbReference type="PANTHER" id="PTHR46401">
    <property type="entry name" value="GLYCOSYLTRANSFERASE WBBK-RELATED"/>
    <property type="match status" value="1"/>
</dbReference>
<dbReference type="InterPro" id="IPR028098">
    <property type="entry name" value="Glyco_trans_4-like_N"/>
</dbReference>
<feature type="domain" description="Glycosyl transferase family 1" evidence="2">
    <location>
        <begin position="194"/>
        <end position="343"/>
    </location>
</feature>
<proteinExistence type="predicted"/>
<sequence>MPDKKLKIVHFGQKRMPSREGGVEIVVEELTTRMAAMGYDVTVINRRGHHVSGAEYDEEIGEEYQKVKIQSVPTIDKKGLAAVTAAFFATIKATFGNYDVVHIHAEGPAAFCWMPQLFGKRVICTCHGIDYLRPRWKDTLGGKFIRYGEKMMVRHADEIIVLSRGVQEYFKNTYGRNTVLIPNGVERPEVKTNDEIKEKYGLETDGYFLALSRLTKEKGIHLLIEAYKKITTDKKLVIAGGSSDSDEYVQYLHQLAEGDERILFTGFVQGRELEELYSNAYVYVLPSELEGMPLSLLEAMSYGNCCLVSDIPENTDVIGDHGISFQTNSEIALAECLQKLADNFDIVHVYKAGVAEYICAKYNWSEITQKTLKLYCK</sequence>
<dbReference type="Pfam" id="PF00534">
    <property type="entry name" value="Glycos_transf_1"/>
    <property type="match status" value="1"/>
</dbReference>
<accession>A0ABV1I348</accession>
<reference evidence="4 5" key="1">
    <citation type="submission" date="2024-03" db="EMBL/GenBank/DDBJ databases">
        <title>Human intestinal bacterial collection.</title>
        <authorList>
            <person name="Pauvert C."/>
            <person name="Hitch T.C.A."/>
            <person name="Clavel T."/>
        </authorList>
    </citation>
    <scope>NUCLEOTIDE SEQUENCE [LARGE SCALE GENOMIC DNA]</scope>
    <source>
        <strain evidence="4 5">CLA-AA-H78B</strain>
    </source>
</reference>
<organism evidence="4 5">
    <name type="scientific">Hominiventricola aquisgranensis</name>
    <dbReference type="NCBI Taxonomy" id="3133164"/>
    <lineage>
        <taxon>Bacteria</taxon>
        <taxon>Bacillati</taxon>
        <taxon>Bacillota</taxon>
        <taxon>Clostridia</taxon>
        <taxon>Lachnospirales</taxon>
        <taxon>Lachnospiraceae</taxon>
        <taxon>Hominiventricola</taxon>
    </lineage>
</organism>
<evidence type="ECO:0000256" key="1">
    <source>
        <dbReference type="ARBA" id="ARBA00022679"/>
    </source>
</evidence>
<keyword evidence="4" id="KW-0328">Glycosyltransferase</keyword>
<name>A0ABV1I348_9FIRM</name>
<evidence type="ECO:0000313" key="4">
    <source>
        <dbReference type="EMBL" id="MEQ2578815.1"/>
    </source>
</evidence>
<comment type="caution">
    <text evidence="4">The sequence shown here is derived from an EMBL/GenBank/DDBJ whole genome shotgun (WGS) entry which is preliminary data.</text>
</comment>
<dbReference type="EC" id="2.4.-.-" evidence="4"/>